<dbReference type="Gene3D" id="3.40.50.1000">
    <property type="entry name" value="HAD superfamily/HAD-like"/>
    <property type="match status" value="1"/>
</dbReference>
<evidence type="ECO:0000313" key="1">
    <source>
        <dbReference type="EMBL" id="PVH15364.1"/>
    </source>
</evidence>
<keyword evidence="2" id="KW-1185">Reference proteome</keyword>
<dbReference type="RefSeq" id="XP_025336304.1">
    <property type="nucleotide sequence ID" value="XM_025481686.1"/>
</dbReference>
<dbReference type="InterPro" id="IPR023198">
    <property type="entry name" value="PGP-like_dom2"/>
</dbReference>
<dbReference type="NCBIfam" id="TIGR01509">
    <property type="entry name" value="HAD-SF-IA-v3"/>
    <property type="match status" value="1"/>
</dbReference>
<dbReference type="SFLD" id="SFLDS00003">
    <property type="entry name" value="Haloacid_Dehalogenase"/>
    <property type="match status" value="1"/>
</dbReference>
<dbReference type="InterPro" id="IPR036412">
    <property type="entry name" value="HAD-like_sf"/>
</dbReference>
<protein>
    <submittedName>
        <fullName evidence="1">Uncharacterized protein</fullName>
    </submittedName>
</protein>
<dbReference type="PANTHER" id="PTHR43481">
    <property type="entry name" value="FRUCTOSE-1-PHOSPHATE PHOSPHATASE"/>
    <property type="match status" value="1"/>
</dbReference>
<dbReference type="VEuPathDB" id="FungiDB:CXQ87_003203"/>
<dbReference type="SFLD" id="SFLDG01129">
    <property type="entry name" value="C1.5:_HAD__Beta-PGM__Phosphata"/>
    <property type="match status" value="1"/>
</dbReference>
<name>A0A2V1ACV4_9ASCO</name>
<dbReference type="EMBL" id="PKFP01000003">
    <property type="protein sequence ID" value="PVH15364.1"/>
    <property type="molecule type" value="Genomic_DNA"/>
</dbReference>
<comment type="caution">
    <text evidence="1">The sequence shown here is derived from an EMBL/GenBank/DDBJ whole genome shotgun (WGS) entry which is preliminary data.</text>
</comment>
<dbReference type="PANTHER" id="PTHR43481:SF9">
    <property type="entry name" value="2-DEOXYGLUCOSE-6-PHOSPHATE PHOSPHATASE 1-RELATED"/>
    <property type="match status" value="1"/>
</dbReference>
<evidence type="ECO:0000313" key="2">
    <source>
        <dbReference type="Proteomes" id="UP000244406"/>
    </source>
</evidence>
<proteinExistence type="predicted"/>
<organism evidence="1 2">
    <name type="scientific">Candidozyma duobushaemuli</name>
    <dbReference type="NCBI Taxonomy" id="1231522"/>
    <lineage>
        <taxon>Eukaryota</taxon>
        <taxon>Fungi</taxon>
        <taxon>Dikarya</taxon>
        <taxon>Ascomycota</taxon>
        <taxon>Saccharomycotina</taxon>
        <taxon>Pichiomycetes</taxon>
        <taxon>Metschnikowiaceae</taxon>
        <taxon>Candidozyma</taxon>
    </lineage>
</organism>
<dbReference type="GO" id="GO:0003850">
    <property type="term" value="F:2-deoxyglucose-6-phosphatase activity"/>
    <property type="evidence" value="ECO:0007669"/>
    <property type="project" value="TreeGrafter"/>
</dbReference>
<dbReference type="Gene3D" id="1.10.150.240">
    <property type="entry name" value="Putative phosphatase, domain 2"/>
    <property type="match status" value="1"/>
</dbReference>
<reference evidence="1 2" key="1">
    <citation type="submission" date="2017-12" db="EMBL/GenBank/DDBJ databases">
        <title>Genome Sequence of the Amphotericin B-resistant Candida duobushaemulonii strain, B09383.</title>
        <authorList>
            <person name="Chow N.A."/>
            <person name="Gade L."/>
            <person name="Batra D."/>
            <person name="Rowe L.A."/>
            <person name="Loparev V.N."/>
            <person name="Litvintseva A.P."/>
        </authorList>
    </citation>
    <scope>NUCLEOTIDE SEQUENCE [LARGE SCALE GENOMIC DNA]</scope>
    <source>
        <strain evidence="1 2">B09383</strain>
    </source>
</reference>
<dbReference type="GeneID" id="37003203"/>
<dbReference type="InterPro" id="IPR041492">
    <property type="entry name" value="HAD_2"/>
</dbReference>
<sequence>MKVRLLILEHFRLLPGLDVSDLFQLGEIRFIPPMRVTVIEQIREELNSHYKTASFLEINSKLAEEIVVIRDSLVALEEICTLTIKYNYPLLIRRQHEYHEVYSPLPDFDEKMFDAIVIKRNYTDNDFASLKSFDICEPHGSCSADKLRTSGAISTMKLFTNYIVFDLDGTLVNSTDAVEATWKETVDQHNLEYPDQQIDLAQFLATSHGSRTVETFEECFPYKDKSVEAIRSFELSIATKYGHLAKEVPGSTDALNKLNAQAPMSWAICTSGTYKLAHGWFPIVYKDVTKPSVFITADDVSQGKPNPEGYLKAATTLAELNDKKGKTVVFEDAPTGIRAGVNAGFTVIGIATTFSKAILEEAGASFSIWISSMMALT</sequence>
<dbReference type="Pfam" id="PF13419">
    <property type="entry name" value="HAD_2"/>
    <property type="match status" value="1"/>
</dbReference>
<dbReference type="InterPro" id="IPR006439">
    <property type="entry name" value="HAD-SF_hydro_IA"/>
</dbReference>
<dbReference type="InterPro" id="IPR023214">
    <property type="entry name" value="HAD_sf"/>
</dbReference>
<accession>A0A2V1ACV4</accession>
<dbReference type="AlphaFoldDB" id="A0A2V1ACV4"/>
<dbReference type="SUPFAM" id="SSF56784">
    <property type="entry name" value="HAD-like"/>
    <property type="match status" value="1"/>
</dbReference>
<dbReference type="InterPro" id="IPR051806">
    <property type="entry name" value="HAD-like_SPP"/>
</dbReference>
<dbReference type="Proteomes" id="UP000244406">
    <property type="component" value="Unassembled WGS sequence"/>
</dbReference>
<gene>
    <name evidence="1" type="ORF">CXQ87_003203</name>
</gene>